<dbReference type="Proteomes" id="UP000271700">
    <property type="component" value="Unassembled WGS sequence"/>
</dbReference>
<comment type="caution">
    <text evidence="14">The sequence shown here is derived from an EMBL/GenBank/DDBJ whole genome shotgun (WGS) entry which is preliminary data.</text>
</comment>
<evidence type="ECO:0000256" key="8">
    <source>
        <dbReference type="ARBA" id="ARBA00022842"/>
    </source>
</evidence>
<accession>A0A497ZT38</accession>
<dbReference type="HAMAP" id="MF_00185">
    <property type="entry name" value="IPP_trans"/>
    <property type="match status" value="1"/>
</dbReference>
<dbReference type="RefSeq" id="WP_010439623.1">
    <property type="nucleotide sequence ID" value="NZ_AEYW01000006.1"/>
</dbReference>
<dbReference type="Gene3D" id="1.10.20.140">
    <property type="match status" value="1"/>
</dbReference>
<dbReference type="InterPro" id="IPR027417">
    <property type="entry name" value="P-loop_NTPase"/>
</dbReference>
<evidence type="ECO:0000256" key="1">
    <source>
        <dbReference type="ARBA" id="ARBA00001946"/>
    </source>
</evidence>
<dbReference type="InterPro" id="IPR018022">
    <property type="entry name" value="IPT"/>
</dbReference>
<reference evidence="14 15" key="1">
    <citation type="submission" date="2018-10" db="EMBL/GenBank/DDBJ databases">
        <title>Genomic Encyclopedia of Archaeal and Bacterial Type Strains, Phase II (KMG-II): from individual species to whole genera.</title>
        <authorList>
            <person name="Goeker M."/>
        </authorList>
    </citation>
    <scope>NUCLEOTIDE SEQUENCE [LARGE SCALE GENOMIC DNA]</scope>
    <source>
        <strain evidence="14 15">DSM 29317</strain>
    </source>
</reference>
<evidence type="ECO:0000256" key="7">
    <source>
        <dbReference type="ARBA" id="ARBA00022840"/>
    </source>
</evidence>
<evidence type="ECO:0000256" key="3">
    <source>
        <dbReference type="ARBA" id="ARBA00005842"/>
    </source>
</evidence>
<feature type="binding site" evidence="10">
    <location>
        <begin position="28"/>
        <end position="33"/>
    </location>
    <ligand>
        <name>substrate</name>
    </ligand>
</feature>
<keyword evidence="4 10" id="KW-0808">Transferase</keyword>
<comment type="caution">
    <text evidence="10">Lacks conserved residue(s) required for the propagation of feature annotation.</text>
</comment>
<dbReference type="PANTHER" id="PTHR11088">
    <property type="entry name" value="TRNA DIMETHYLALLYLTRANSFERASE"/>
    <property type="match status" value="1"/>
</dbReference>
<comment type="subunit">
    <text evidence="10">Monomer.</text>
</comment>
<keyword evidence="8 10" id="KW-0460">Magnesium</keyword>
<organism evidence="14 15">
    <name type="scientific">Ruegeria conchae</name>
    <dbReference type="NCBI Taxonomy" id="981384"/>
    <lineage>
        <taxon>Bacteria</taxon>
        <taxon>Pseudomonadati</taxon>
        <taxon>Pseudomonadota</taxon>
        <taxon>Alphaproteobacteria</taxon>
        <taxon>Rhodobacterales</taxon>
        <taxon>Roseobacteraceae</taxon>
        <taxon>Ruegeria</taxon>
    </lineage>
</organism>
<dbReference type="SUPFAM" id="SSF52540">
    <property type="entry name" value="P-loop containing nucleoside triphosphate hydrolases"/>
    <property type="match status" value="2"/>
</dbReference>
<dbReference type="GO" id="GO:0005524">
    <property type="term" value="F:ATP binding"/>
    <property type="evidence" value="ECO:0007669"/>
    <property type="project" value="UniProtKB-UniRule"/>
</dbReference>
<evidence type="ECO:0000313" key="15">
    <source>
        <dbReference type="Proteomes" id="UP000271700"/>
    </source>
</evidence>
<comment type="function">
    <text evidence="2 10 12">Catalyzes the transfer of a dimethylallyl group onto the adenine at position 37 in tRNAs that read codons beginning with uridine, leading to the formation of N6-(dimethylallyl)adenosine (i(6)A).</text>
</comment>
<comment type="catalytic activity">
    <reaction evidence="9 10 11">
        <text>adenosine(37) in tRNA + dimethylallyl diphosphate = N(6)-dimethylallyladenosine(37) in tRNA + diphosphate</text>
        <dbReference type="Rhea" id="RHEA:26482"/>
        <dbReference type="Rhea" id="RHEA-COMP:10162"/>
        <dbReference type="Rhea" id="RHEA-COMP:10375"/>
        <dbReference type="ChEBI" id="CHEBI:33019"/>
        <dbReference type="ChEBI" id="CHEBI:57623"/>
        <dbReference type="ChEBI" id="CHEBI:74411"/>
        <dbReference type="ChEBI" id="CHEBI:74415"/>
        <dbReference type="EC" id="2.5.1.75"/>
    </reaction>
</comment>
<evidence type="ECO:0000256" key="13">
    <source>
        <dbReference type="RuleBase" id="RU003785"/>
    </source>
</evidence>
<dbReference type="GO" id="GO:0006400">
    <property type="term" value="P:tRNA modification"/>
    <property type="evidence" value="ECO:0007669"/>
    <property type="project" value="TreeGrafter"/>
</dbReference>
<dbReference type="OrthoDB" id="9776390at2"/>
<evidence type="ECO:0000256" key="9">
    <source>
        <dbReference type="ARBA" id="ARBA00049563"/>
    </source>
</evidence>
<feature type="site" description="Interaction with substrate tRNA" evidence="10">
    <location>
        <position position="135"/>
    </location>
</feature>
<feature type="site" description="Interaction with substrate tRNA" evidence="10">
    <location>
        <position position="113"/>
    </location>
</feature>
<dbReference type="NCBIfam" id="TIGR00174">
    <property type="entry name" value="miaA"/>
    <property type="match status" value="1"/>
</dbReference>
<dbReference type="Gene3D" id="3.40.50.300">
    <property type="entry name" value="P-loop containing nucleotide triphosphate hydrolases"/>
    <property type="match status" value="1"/>
</dbReference>
<dbReference type="InterPro" id="IPR039657">
    <property type="entry name" value="Dimethylallyltransferase"/>
</dbReference>
<feature type="binding site" evidence="10">
    <location>
        <begin position="26"/>
        <end position="33"/>
    </location>
    <ligand>
        <name>ATP</name>
        <dbReference type="ChEBI" id="CHEBI:30616"/>
    </ligand>
</feature>
<keyword evidence="6 10" id="KW-0547">Nucleotide-binding</keyword>
<keyword evidence="15" id="KW-1185">Reference proteome</keyword>
<comment type="similarity">
    <text evidence="3 10 13">Belongs to the IPP transferase family.</text>
</comment>
<sequence>MADTNENRLWTQLPPIPDDKPVLIAGPTASGKSALALLIAQRCGGVIVNADASQVYDCWRIISARPSIEEEKRAPHLLYGHVAYDQTYSTGHWLRDVTPLLKQKQRPIIVGGTGLYFTALTEGMAEIPATPPEIRAEADALSIRNLIEGLDLQTLQKIDTQNRARVQRAWEVQTATGRSLADWQADTPAPILDLGNTVPIVFDVEKSWLLDRINRRFDQMLDQGAMAEVAAMQNRFDPSLPAFKAIGVPELMACLEGRMSQEEARDRATIATRRFAKRQRTWFRARMKSWHHIDAASHQ</sequence>
<dbReference type="EC" id="2.5.1.75" evidence="10"/>
<evidence type="ECO:0000256" key="6">
    <source>
        <dbReference type="ARBA" id="ARBA00022741"/>
    </source>
</evidence>
<evidence type="ECO:0000256" key="11">
    <source>
        <dbReference type="RuleBase" id="RU003783"/>
    </source>
</evidence>
<evidence type="ECO:0000256" key="2">
    <source>
        <dbReference type="ARBA" id="ARBA00003213"/>
    </source>
</evidence>
<evidence type="ECO:0000256" key="10">
    <source>
        <dbReference type="HAMAP-Rule" id="MF_00185"/>
    </source>
</evidence>
<comment type="cofactor">
    <cofactor evidence="1 10">
        <name>Mg(2+)</name>
        <dbReference type="ChEBI" id="CHEBI:18420"/>
    </cofactor>
</comment>
<dbReference type="EMBL" id="RCCT01000001">
    <property type="protein sequence ID" value="RLK10384.1"/>
    <property type="molecule type" value="Genomic_DNA"/>
</dbReference>
<dbReference type="PANTHER" id="PTHR11088:SF60">
    <property type="entry name" value="TRNA DIMETHYLALLYLTRANSFERASE"/>
    <property type="match status" value="1"/>
</dbReference>
<keyword evidence="5 10" id="KW-0819">tRNA processing</keyword>
<protein>
    <recommendedName>
        <fullName evidence="10">tRNA dimethylallyltransferase</fullName>
        <ecNumber evidence="10">2.5.1.75</ecNumber>
    </recommendedName>
    <alternativeName>
        <fullName evidence="10">Dimethylallyl diphosphate:tRNA dimethylallyltransferase</fullName>
        <shortName evidence="10">DMAPP:tRNA dimethylallyltransferase</shortName>
        <shortName evidence="10">DMATase</shortName>
    </alternativeName>
    <alternativeName>
        <fullName evidence="10">Isopentenyl-diphosphate:tRNA isopentenyltransferase</fullName>
        <shortName evidence="10">IPP transferase</shortName>
        <shortName evidence="10">IPPT</shortName>
        <shortName evidence="10">IPTase</shortName>
    </alternativeName>
</protein>
<name>A0A497ZT38_9RHOB</name>
<dbReference type="STRING" id="981384.GCA_000192475_03024"/>
<evidence type="ECO:0000256" key="4">
    <source>
        <dbReference type="ARBA" id="ARBA00022679"/>
    </source>
</evidence>
<evidence type="ECO:0000256" key="12">
    <source>
        <dbReference type="RuleBase" id="RU003784"/>
    </source>
</evidence>
<dbReference type="Pfam" id="PF01715">
    <property type="entry name" value="IPPT"/>
    <property type="match status" value="1"/>
</dbReference>
<dbReference type="AlphaFoldDB" id="A0A497ZT38"/>
<evidence type="ECO:0000313" key="14">
    <source>
        <dbReference type="EMBL" id="RLK10384.1"/>
    </source>
</evidence>
<dbReference type="GO" id="GO:0052381">
    <property type="term" value="F:tRNA dimethylallyltransferase activity"/>
    <property type="evidence" value="ECO:0007669"/>
    <property type="project" value="UniProtKB-UniRule"/>
</dbReference>
<evidence type="ECO:0000256" key="5">
    <source>
        <dbReference type="ARBA" id="ARBA00022694"/>
    </source>
</evidence>
<proteinExistence type="inferred from homology"/>
<gene>
    <name evidence="10" type="primary">miaA</name>
    <name evidence="14" type="ORF">CLV75_0353</name>
</gene>
<keyword evidence="7 10" id="KW-0067">ATP-binding</keyword>